<dbReference type="PANTHER" id="PTHR10678">
    <property type="entry name" value="26S PROTEASOME NON-ATPASE REGULATORY SUBUNIT 11/COP9 SIGNALOSOME COMPLEX SUBUNIT 2"/>
    <property type="match status" value="1"/>
</dbReference>
<protein>
    <submittedName>
        <fullName evidence="1">Putative proteasome regulatory non-ATPase subunit 6</fullName>
    </submittedName>
</protein>
<dbReference type="OrthoDB" id="194139at2759"/>
<keyword evidence="1" id="KW-0647">Proteasome</keyword>
<proteinExistence type="predicted"/>
<organism evidence="1 2">
    <name type="scientific">Trypanosoma conorhini</name>
    <dbReference type="NCBI Taxonomy" id="83891"/>
    <lineage>
        <taxon>Eukaryota</taxon>
        <taxon>Discoba</taxon>
        <taxon>Euglenozoa</taxon>
        <taxon>Kinetoplastea</taxon>
        <taxon>Metakinetoplastina</taxon>
        <taxon>Trypanosomatida</taxon>
        <taxon>Trypanosomatidae</taxon>
        <taxon>Trypanosoma</taxon>
    </lineage>
</organism>
<comment type="caution">
    <text evidence="1">The sequence shown here is derived from an EMBL/GenBank/DDBJ whole genome shotgun (WGS) entry which is preliminary data.</text>
</comment>
<name>A0A3R7P231_9TRYP</name>
<dbReference type="AlphaFoldDB" id="A0A3R7P231"/>
<dbReference type="GO" id="GO:0000502">
    <property type="term" value="C:proteasome complex"/>
    <property type="evidence" value="ECO:0007669"/>
    <property type="project" value="UniProtKB-KW"/>
</dbReference>
<keyword evidence="2" id="KW-1185">Reference proteome</keyword>
<dbReference type="RefSeq" id="XP_029232866.1">
    <property type="nucleotide sequence ID" value="XM_029366993.1"/>
</dbReference>
<sequence>MEEEEYYYYDDDYGNEEGEAWEAALENEYVTAKSMMDTMPEECAAGLRGVARDDPVGGRWSFKAFKMLVRVCRRMGSYEEMLSYYNKVSTFSHGDVSKGQLQKAMTKLVDEAQRVPVEYFRRMLETTIEVTSRDMRSFGKLWFSAKLKHATLALEANALDAVLEEMGPVVAWCKEDDQFAFKKSAQLFLAYALLLSVYSKKMTTDVCGKRFP</sequence>
<dbReference type="GeneID" id="40313655"/>
<accession>A0A3R7P231</accession>
<gene>
    <name evidence="1" type="ORF">Tco025E_00044</name>
</gene>
<evidence type="ECO:0000313" key="2">
    <source>
        <dbReference type="Proteomes" id="UP000284403"/>
    </source>
</evidence>
<dbReference type="EMBL" id="MKKU01000001">
    <property type="protein sequence ID" value="RNF27660.1"/>
    <property type="molecule type" value="Genomic_DNA"/>
</dbReference>
<dbReference type="Proteomes" id="UP000284403">
    <property type="component" value="Unassembled WGS sequence"/>
</dbReference>
<reference evidence="1 2" key="1">
    <citation type="journal article" date="2018" name="BMC Genomics">
        <title>Genomic comparison of Trypanosoma conorhini and Trypanosoma rangeli to Trypanosoma cruzi strains of high and low virulence.</title>
        <authorList>
            <person name="Bradwell K.R."/>
            <person name="Koparde V.N."/>
            <person name="Matveyev A.V."/>
            <person name="Serrano M.G."/>
            <person name="Alves J.M."/>
            <person name="Parikh H."/>
            <person name="Huang B."/>
            <person name="Lee V."/>
            <person name="Espinosa-Alvarez O."/>
            <person name="Ortiz P.A."/>
            <person name="Costa-Martins A.G."/>
            <person name="Teixeira M.M."/>
            <person name="Buck G.A."/>
        </authorList>
    </citation>
    <scope>NUCLEOTIDE SEQUENCE [LARGE SCALE GENOMIC DNA]</scope>
    <source>
        <strain evidence="1 2">025E</strain>
    </source>
</reference>
<dbReference type="InterPro" id="IPR050871">
    <property type="entry name" value="26S_Proteasome/COP9_Components"/>
</dbReference>
<evidence type="ECO:0000313" key="1">
    <source>
        <dbReference type="EMBL" id="RNF27660.1"/>
    </source>
</evidence>